<keyword evidence="7" id="KW-0418">Kinase</keyword>
<keyword evidence="3 4" id="KW-0067">ATP-binding</keyword>
<evidence type="ECO:0000256" key="5">
    <source>
        <dbReference type="RuleBase" id="RU000304"/>
    </source>
</evidence>
<keyword evidence="5" id="KW-0723">Serine/threonine-protein kinase</keyword>
<gene>
    <name evidence="7" type="ORF">TRFO_09957</name>
</gene>
<name>A0A1J4JAZ3_9EUKA</name>
<dbReference type="PROSITE" id="PS00107">
    <property type="entry name" value="PROTEIN_KINASE_ATP"/>
    <property type="match status" value="1"/>
</dbReference>
<organism evidence="7 8">
    <name type="scientific">Tritrichomonas foetus</name>
    <dbReference type="NCBI Taxonomy" id="1144522"/>
    <lineage>
        <taxon>Eukaryota</taxon>
        <taxon>Metamonada</taxon>
        <taxon>Parabasalia</taxon>
        <taxon>Tritrichomonadida</taxon>
        <taxon>Tritrichomonadidae</taxon>
        <taxon>Tritrichomonas</taxon>
    </lineage>
</organism>
<dbReference type="InterPro" id="IPR050235">
    <property type="entry name" value="CK1_Ser-Thr_kinase"/>
</dbReference>
<dbReference type="PROSITE" id="PS00108">
    <property type="entry name" value="PROTEIN_KINASE_ST"/>
    <property type="match status" value="1"/>
</dbReference>
<dbReference type="Pfam" id="PF00069">
    <property type="entry name" value="Pkinase"/>
    <property type="match status" value="1"/>
</dbReference>
<proteinExistence type="inferred from homology"/>
<accession>A0A1J4JAZ3</accession>
<dbReference type="SUPFAM" id="SSF56112">
    <property type="entry name" value="Protein kinase-like (PK-like)"/>
    <property type="match status" value="1"/>
</dbReference>
<dbReference type="SMART" id="SM00220">
    <property type="entry name" value="S_TKc"/>
    <property type="match status" value="1"/>
</dbReference>
<dbReference type="InterPro" id="IPR011009">
    <property type="entry name" value="Kinase-like_dom_sf"/>
</dbReference>
<dbReference type="PROSITE" id="PS50011">
    <property type="entry name" value="PROTEIN_KINASE_DOM"/>
    <property type="match status" value="1"/>
</dbReference>
<protein>
    <recommendedName>
        <fullName evidence="1">non-specific serine/threonine protein kinase</fullName>
        <ecNumber evidence="1">2.7.11.1</ecNumber>
    </recommendedName>
</protein>
<evidence type="ECO:0000313" key="8">
    <source>
        <dbReference type="Proteomes" id="UP000179807"/>
    </source>
</evidence>
<dbReference type="GO" id="GO:0004674">
    <property type="term" value="F:protein serine/threonine kinase activity"/>
    <property type="evidence" value="ECO:0007669"/>
    <property type="project" value="UniProtKB-KW"/>
</dbReference>
<dbReference type="RefSeq" id="XP_068349465.1">
    <property type="nucleotide sequence ID" value="XM_068495169.1"/>
</dbReference>
<dbReference type="OrthoDB" id="5800476at2759"/>
<reference evidence="7" key="1">
    <citation type="submission" date="2016-10" db="EMBL/GenBank/DDBJ databases">
        <authorList>
            <person name="Benchimol M."/>
            <person name="Almeida L.G."/>
            <person name="Vasconcelos A.T."/>
            <person name="Perreira-Neves A."/>
            <person name="Rosa I.A."/>
            <person name="Tasca T."/>
            <person name="Bogo M.R."/>
            <person name="de Souza W."/>
        </authorList>
    </citation>
    <scope>NUCLEOTIDE SEQUENCE [LARGE SCALE GENOMIC DNA]</scope>
    <source>
        <strain evidence="7">K</strain>
    </source>
</reference>
<dbReference type="InterPro" id="IPR008271">
    <property type="entry name" value="Ser/Thr_kinase_AS"/>
</dbReference>
<comment type="similarity">
    <text evidence="5">Belongs to the protein kinase superfamily.</text>
</comment>
<evidence type="ECO:0000256" key="1">
    <source>
        <dbReference type="ARBA" id="ARBA00012513"/>
    </source>
</evidence>
<keyword evidence="7" id="KW-0808">Transferase</keyword>
<keyword evidence="8" id="KW-1185">Reference proteome</keyword>
<sequence>MKNGAKQQTSTKGSELIGQIILNRYAVRKWLGGGSFGDVYQVEDMKTQQIMALKFENGTATNPQLPTEYKFYKMLQGMNGIPNVTELFEYNKNRVLGMDELGPSLESLFKRCQKRFSLKTVLMIADQLLRIIEYVHNSGILHRDIKPQNFLIGRGPTARHIFMVDFGVSTQYVDPRTGEHMMYTNNNGLVGTAHYVSVNTHLGDQQSRRDDLESIAYVLIRFLKGSLPWQGFKYKTIEERNEKITQLKIQTTPEMLCAGLPKEFKVFIELVKRLRYDDTPKYHWYRNLFMSLFIKKGYTYDGLFDWDENAAIHRPAPADFLIKAAGKYQRSNERQIRRRKENIMYPDGGRNIFMFGWRNT</sequence>
<evidence type="ECO:0000259" key="6">
    <source>
        <dbReference type="PROSITE" id="PS50011"/>
    </source>
</evidence>
<dbReference type="FunFam" id="1.10.510.10:FF:000596">
    <property type="entry name" value="CK1 family protein kinase"/>
    <property type="match status" value="1"/>
</dbReference>
<dbReference type="InterPro" id="IPR000719">
    <property type="entry name" value="Prot_kinase_dom"/>
</dbReference>
<dbReference type="PANTHER" id="PTHR11909">
    <property type="entry name" value="CASEIN KINASE-RELATED"/>
    <property type="match status" value="1"/>
</dbReference>
<dbReference type="EC" id="2.7.11.1" evidence="1"/>
<dbReference type="GO" id="GO:0005524">
    <property type="term" value="F:ATP binding"/>
    <property type="evidence" value="ECO:0007669"/>
    <property type="project" value="UniProtKB-UniRule"/>
</dbReference>
<evidence type="ECO:0000256" key="2">
    <source>
        <dbReference type="ARBA" id="ARBA00022741"/>
    </source>
</evidence>
<evidence type="ECO:0000256" key="4">
    <source>
        <dbReference type="PROSITE-ProRule" id="PRU10141"/>
    </source>
</evidence>
<feature type="binding site" evidence="4">
    <location>
        <position position="54"/>
    </location>
    <ligand>
        <name>ATP</name>
        <dbReference type="ChEBI" id="CHEBI:30616"/>
    </ligand>
</feature>
<dbReference type="CDD" id="cd14016">
    <property type="entry name" value="STKc_CK1"/>
    <property type="match status" value="1"/>
</dbReference>
<evidence type="ECO:0000313" key="7">
    <source>
        <dbReference type="EMBL" id="OHS96328.1"/>
    </source>
</evidence>
<dbReference type="Proteomes" id="UP000179807">
    <property type="component" value="Unassembled WGS sequence"/>
</dbReference>
<dbReference type="EMBL" id="MLAK01001182">
    <property type="protein sequence ID" value="OHS96328.1"/>
    <property type="molecule type" value="Genomic_DNA"/>
</dbReference>
<keyword evidence="2 4" id="KW-0547">Nucleotide-binding</keyword>
<feature type="domain" description="Protein kinase" evidence="6">
    <location>
        <begin position="25"/>
        <end position="294"/>
    </location>
</feature>
<evidence type="ECO:0000256" key="3">
    <source>
        <dbReference type="ARBA" id="ARBA00022840"/>
    </source>
</evidence>
<dbReference type="InterPro" id="IPR017441">
    <property type="entry name" value="Protein_kinase_ATP_BS"/>
</dbReference>
<dbReference type="Gene3D" id="1.10.510.10">
    <property type="entry name" value="Transferase(Phosphotransferase) domain 1"/>
    <property type="match status" value="1"/>
</dbReference>
<dbReference type="VEuPathDB" id="TrichDB:TRFO_09957"/>
<comment type="caution">
    <text evidence="7">The sequence shown here is derived from an EMBL/GenBank/DDBJ whole genome shotgun (WGS) entry which is preliminary data.</text>
</comment>
<dbReference type="GeneID" id="94829873"/>
<dbReference type="AlphaFoldDB" id="A0A1J4JAZ3"/>